<evidence type="ECO:0000313" key="5">
    <source>
        <dbReference type="Proteomes" id="UP000293638"/>
    </source>
</evidence>
<dbReference type="GO" id="GO:0015074">
    <property type="term" value="P:DNA integration"/>
    <property type="evidence" value="ECO:0007669"/>
    <property type="project" value="InterPro"/>
</dbReference>
<dbReference type="CDD" id="cd01189">
    <property type="entry name" value="INT_ICEBs1_C_like"/>
    <property type="match status" value="1"/>
</dbReference>
<keyword evidence="5" id="KW-1185">Reference proteome</keyword>
<name>A0A4Q7NWA4_9ACTN</name>
<evidence type="ECO:0000256" key="2">
    <source>
        <dbReference type="SAM" id="MobiDB-lite"/>
    </source>
</evidence>
<dbReference type="Gene3D" id="1.10.443.10">
    <property type="entry name" value="Intergrase catalytic core"/>
    <property type="match status" value="1"/>
</dbReference>
<protein>
    <submittedName>
        <fullName evidence="4">Phage integrase family protein</fullName>
    </submittedName>
</protein>
<evidence type="ECO:0000259" key="3">
    <source>
        <dbReference type="PROSITE" id="PS51898"/>
    </source>
</evidence>
<dbReference type="InterPro" id="IPR011010">
    <property type="entry name" value="DNA_brk_join_enz"/>
</dbReference>
<comment type="caution">
    <text evidence="4">The sequence shown here is derived from an EMBL/GenBank/DDBJ whole genome shotgun (WGS) entry which is preliminary data.</text>
</comment>
<accession>A0A4Q7NWA4</accession>
<dbReference type="GO" id="GO:0006310">
    <property type="term" value="P:DNA recombination"/>
    <property type="evidence" value="ECO:0007669"/>
    <property type="project" value="UniProtKB-KW"/>
</dbReference>
<dbReference type="SUPFAM" id="SSF56349">
    <property type="entry name" value="DNA breaking-rejoining enzymes"/>
    <property type="match status" value="1"/>
</dbReference>
<dbReference type="GO" id="GO:0003677">
    <property type="term" value="F:DNA binding"/>
    <property type="evidence" value="ECO:0007669"/>
    <property type="project" value="InterPro"/>
</dbReference>
<dbReference type="Pfam" id="PF00589">
    <property type="entry name" value="Phage_integrase"/>
    <property type="match status" value="1"/>
</dbReference>
<feature type="region of interest" description="Disordered" evidence="2">
    <location>
        <begin position="1"/>
        <end position="22"/>
    </location>
</feature>
<proteinExistence type="predicted"/>
<feature type="domain" description="Tyr recombinase" evidence="3">
    <location>
        <begin position="94"/>
        <end position="291"/>
    </location>
</feature>
<dbReference type="PANTHER" id="PTHR30349:SF91">
    <property type="entry name" value="INTA PROTEIN"/>
    <property type="match status" value="1"/>
</dbReference>
<dbReference type="PANTHER" id="PTHR30349">
    <property type="entry name" value="PHAGE INTEGRASE-RELATED"/>
    <property type="match status" value="1"/>
</dbReference>
<gene>
    <name evidence="4" type="ORF">EV189_0829</name>
</gene>
<evidence type="ECO:0000313" key="4">
    <source>
        <dbReference type="EMBL" id="RZS91583.1"/>
    </source>
</evidence>
<reference evidence="4 5" key="1">
    <citation type="submission" date="2019-02" db="EMBL/GenBank/DDBJ databases">
        <title>Genomic Encyclopedia of Type Strains, Phase IV (KMG-IV): sequencing the most valuable type-strain genomes for metagenomic binning, comparative biology and taxonomic classification.</title>
        <authorList>
            <person name="Goeker M."/>
        </authorList>
    </citation>
    <scope>NUCLEOTIDE SEQUENCE [LARGE SCALE GENOMIC DNA]</scope>
    <source>
        <strain evidence="4 5">DSM 45622</strain>
    </source>
</reference>
<dbReference type="InterPro" id="IPR013762">
    <property type="entry name" value="Integrase-like_cat_sf"/>
</dbReference>
<sequence length="310" mass="34299">MPSLARAAEPLESGARVASGEQVPDRLHHAVAGVGELVEGLVVLGDLRRGHGRVRVWGLLRQRRMEVRAARFDGRDEPLYNPAAHIELAAENPRRPRPWTAQESRDFLRAIELDRLHALYQLLLVTGMRRGEATGLRWADLDLDGGALFVVQQITEVRGQLLVGSPKTKRGSRVVPLDPGTVERLRQHERQQQLERTAWGAAWQDHGLVFTREDGRPLRPEYVTRHFQRLAEEAGLPVIRLHDLRHTNASLALAAGIDIKVVSDRLGHSTTAITADLYTHVDRGVGRSAADRIAAVLSDAAASGSVPRRS</sequence>
<dbReference type="PROSITE" id="PS51898">
    <property type="entry name" value="TYR_RECOMBINASE"/>
    <property type="match status" value="1"/>
</dbReference>
<organism evidence="4 5">
    <name type="scientific">Motilibacter rhizosphaerae</name>
    <dbReference type="NCBI Taxonomy" id="598652"/>
    <lineage>
        <taxon>Bacteria</taxon>
        <taxon>Bacillati</taxon>
        <taxon>Actinomycetota</taxon>
        <taxon>Actinomycetes</taxon>
        <taxon>Motilibacterales</taxon>
        <taxon>Motilibacteraceae</taxon>
        <taxon>Motilibacter</taxon>
    </lineage>
</organism>
<dbReference type="AlphaFoldDB" id="A0A4Q7NWA4"/>
<dbReference type="InterPro" id="IPR050090">
    <property type="entry name" value="Tyrosine_recombinase_XerCD"/>
</dbReference>
<dbReference type="EMBL" id="SGXD01000001">
    <property type="protein sequence ID" value="RZS91583.1"/>
    <property type="molecule type" value="Genomic_DNA"/>
</dbReference>
<dbReference type="Proteomes" id="UP000293638">
    <property type="component" value="Unassembled WGS sequence"/>
</dbReference>
<keyword evidence="1" id="KW-0233">DNA recombination</keyword>
<evidence type="ECO:0000256" key="1">
    <source>
        <dbReference type="ARBA" id="ARBA00023172"/>
    </source>
</evidence>
<dbReference type="InterPro" id="IPR002104">
    <property type="entry name" value="Integrase_catalytic"/>
</dbReference>